<feature type="domain" description="PD-(D/E)XK nuclease-like" evidence="1">
    <location>
        <begin position="1"/>
        <end position="172"/>
    </location>
</feature>
<evidence type="ECO:0000259" key="1">
    <source>
        <dbReference type="Pfam" id="PF20516"/>
    </source>
</evidence>
<evidence type="ECO:0000313" key="2">
    <source>
        <dbReference type="EMBL" id="KAE8383310.1"/>
    </source>
</evidence>
<protein>
    <recommendedName>
        <fullName evidence="1">PD-(D/E)XK nuclease-like domain-containing protein</fullName>
    </recommendedName>
</protein>
<dbReference type="OrthoDB" id="4161186at2759"/>
<dbReference type="AlphaFoldDB" id="A0A5N7BNG1"/>
<dbReference type="Pfam" id="PF20516">
    <property type="entry name" value="PDDEXK_12"/>
    <property type="match status" value="1"/>
</dbReference>
<proteinExistence type="predicted"/>
<sequence length="182" mass="20874">MIDLCVYASFDGDTELSASIIKLCRITPTLAVNHTDFDPINERPLLLSIETKKSSIDWNTALLEIGTWHATQWSFLQWAVRQKMIRQLTEMPKTNEEEEKFNANLLAILSALGAMPGIIIQGHRWFLILSTYENEKIKVWTGHQFGTTESYLGVYTVIAGMRQLTAWGRDTYLPWFMANVLF</sequence>
<dbReference type="Proteomes" id="UP000326198">
    <property type="component" value="Unassembled WGS sequence"/>
</dbReference>
<dbReference type="InterPro" id="IPR046797">
    <property type="entry name" value="PDDEXK_12"/>
</dbReference>
<dbReference type="EMBL" id="ML736156">
    <property type="protein sequence ID" value="KAE8383310.1"/>
    <property type="molecule type" value="Genomic_DNA"/>
</dbReference>
<gene>
    <name evidence="2" type="ORF">BDV26DRAFT_277497</name>
</gene>
<accession>A0A5N7BNG1</accession>
<keyword evidence="3" id="KW-1185">Reference proteome</keyword>
<reference evidence="2 3" key="1">
    <citation type="submission" date="2019-04" db="EMBL/GenBank/DDBJ databases">
        <title>Friends and foes A comparative genomics studyof 23 Aspergillus species from section Flavi.</title>
        <authorList>
            <consortium name="DOE Joint Genome Institute"/>
            <person name="Kjaerbolling I."/>
            <person name="Vesth T."/>
            <person name="Frisvad J.C."/>
            <person name="Nybo J.L."/>
            <person name="Theobald S."/>
            <person name="Kildgaard S."/>
            <person name="Isbrandt T."/>
            <person name="Kuo A."/>
            <person name="Sato A."/>
            <person name="Lyhne E.K."/>
            <person name="Kogle M.E."/>
            <person name="Wiebenga A."/>
            <person name="Kun R.S."/>
            <person name="Lubbers R.J."/>
            <person name="Makela M.R."/>
            <person name="Barry K."/>
            <person name="Chovatia M."/>
            <person name="Clum A."/>
            <person name="Daum C."/>
            <person name="Haridas S."/>
            <person name="He G."/>
            <person name="LaButti K."/>
            <person name="Lipzen A."/>
            <person name="Mondo S."/>
            <person name="Riley R."/>
            <person name="Salamov A."/>
            <person name="Simmons B.A."/>
            <person name="Magnuson J.K."/>
            <person name="Henrissat B."/>
            <person name="Mortensen U.H."/>
            <person name="Larsen T.O."/>
            <person name="Devries R.P."/>
            <person name="Grigoriev I.V."/>
            <person name="Machida M."/>
            <person name="Baker S.E."/>
            <person name="Andersen M.R."/>
        </authorList>
    </citation>
    <scope>NUCLEOTIDE SEQUENCE [LARGE SCALE GENOMIC DNA]</scope>
    <source>
        <strain evidence="2 3">IBT 29228</strain>
    </source>
</reference>
<organism evidence="2 3">
    <name type="scientific">Aspergillus bertholletiae</name>
    <dbReference type="NCBI Taxonomy" id="1226010"/>
    <lineage>
        <taxon>Eukaryota</taxon>
        <taxon>Fungi</taxon>
        <taxon>Dikarya</taxon>
        <taxon>Ascomycota</taxon>
        <taxon>Pezizomycotina</taxon>
        <taxon>Eurotiomycetes</taxon>
        <taxon>Eurotiomycetidae</taxon>
        <taxon>Eurotiales</taxon>
        <taxon>Aspergillaceae</taxon>
        <taxon>Aspergillus</taxon>
        <taxon>Aspergillus subgen. Circumdati</taxon>
    </lineage>
</organism>
<evidence type="ECO:0000313" key="3">
    <source>
        <dbReference type="Proteomes" id="UP000326198"/>
    </source>
</evidence>
<name>A0A5N7BNG1_9EURO</name>